<organism evidence="1 2">
    <name type="scientific">Glossina austeni</name>
    <name type="common">Savannah tsetse fly</name>
    <dbReference type="NCBI Taxonomy" id="7395"/>
    <lineage>
        <taxon>Eukaryota</taxon>
        <taxon>Metazoa</taxon>
        <taxon>Ecdysozoa</taxon>
        <taxon>Arthropoda</taxon>
        <taxon>Hexapoda</taxon>
        <taxon>Insecta</taxon>
        <taxon>Pterygota</taxon>
        <taxon>Neoptera</taxon>
        <taxon>Endopterygota</taxon>
        <taxon>Diptera</taxon>
        <taxon>Brachycera</taxon>
        <taxon>Muscomorpha</taxon>
        <taxon>Hippoboscoidea</taxon>
        <taxon>Glossinidae</taxon>
        <taxon>Glossina</taxon>
    </lineage>
</organism>
<dbReference type="Proteomes" id="UP000078200">
    <property type="component" value="Unassembled WGS sequence"/>
</dbReference>
<dbReference type="EnsemblMetazoa" id="GAUT033425-RA">
    <property type="protein sequence ID" value="GAUT033425-PA"/>
    <property type="gene ID" value="GAUT033425"/>
</dbReference>
<keyword evidence="2" id="KW-1185">Reference proteome</keyword>
<name>A0A1A9VD44_GLOAU</name>
<dbReference type="VEuPathDB" id="VectorBase:GAUT033425"/>
<dbReference type="AlphaFoldDB" id="A0A1A9VD44"/>
<evidence type="ECO:0000313" key="2">
    <source>
        <dbReference type="Proteomes" id="UP000078200"/>
    </source>
</evidence>
<proteinExistence type="predicted"/>
<accession>A0A1A9VD44</accession>
<evidence type="ECO:0000313" key="1">
    <source>
        <dbReference type="EnsemblMetazoa" id="GAUT033425-PA"/>
    </source>
</evidence>
<protein>
    <submittedName>
        <fullName evidence="1">Uncharacterized protein</fullName>
    </submittedName>
</protein>
<sequence length="140" mass="15482">MLDAKPGDVNYLYSFGNDYRYLPNDNEQHAEESTLEVKCQQYINANTLIHAKCSGLCPRVVGVAMNVSSALLRKAYNLLSCDGEFEFHAGLTLSSCLPVSPPLELSTSQKKAKTKDLSPWINIKQAKRGIAEKPNSLANY</sequence>
<reference evidence="1" key="1">
    <citation type="submission" date="2020-05" db="UniProtKB">
        <authorList>
            <consortium name="EnsemblMetazoa"/>
        </authorList>
    </citation>
    <scope>IDENTIFICATION</scope>
    <source>
        <strain evidence="1">TTRI</strain>
    </source>
</reference>